<gene>
    <name evidence="3" type="ORF">SAMN05660841_04367</name>
</gene>
<feature type="binding site" evidence="2">
    <location>
        <begin position="8"/>
        <end position="15"/>
    </location>
    <ligand>
        <name>substrate</name>
    </ligand>
</feature>
<dbReference type="AlphaFoldDB" id="A0A1T5GUD9"/>
<dbReference type="Gene3D" id="3.40.50.1240">
    <property type="entry name" value="Phosphoglycerate mutase-like"/>
    <property type="match status" value="1"/>
</dbReference>
<dbReference type="PROSITE" id="PS00175">
    <property type="entry name" value="PG_MUTASE"/>
    <property type="match status" value="1"/>
</dbReference>
<sequence>MVTICLLRHGETAYNADGNRYCGRTDIDLTDKGIAQAHRMKKLLKDFQFDAIFSSPLKRAKNTAIIASGKEEILVDMRLIEVDFGQWEGKRAEEFQLEDPQSWENWLSTPEHFRAGNTGETATEIVTRLNSFYTELLDKYVGKTVLIVGHNGINRFFIASQLGMPLKNYRKIVQENSALTLLTLSKEDGVHLLKLNA</sequence>
<dbReference type="RefSeq" id="WP_079645973.1">
    <property type="nucleotide sequence ID" value="NZ_FUZF01000036.1"/>
</dbReference>
<dbReference type="InterPro" id="IPR050275">
    <property type="entry name" value="PGM_Phosphatase"/>
</dbReference>
<protein>
    <submittedName>
        <fullName evidence="3">Probable phosphoglycerate mutase</fullName>
    </submittedName>
</protein>
<dbReference type="SUPFAM" id="SSF53254">
    <property type="entry name" value="Phosphoglycerate mutase-like"/>
    <property type="match status" value="1"/>
</dbReference>
<dbReference type="GO" id="GO:0016791">
    <property type="term" value="F:phosphatase activity"/>
    <property type="evidence" value="ECO:0007669"/>
    <property type="project" value="TreeGrafter"/>
</dbReference>
<evidence type="ECO:0000313" key="3">
    <source>
        <dbReference type="EMBL" id="SKC12006.1"/>
    </source>
</evidence>
<dbReference type="STRING" id="1513896.SAMN05660841_04367"/>
<dbReference type="Proteomes" id="UP000190150">
    <property type="component" value="Unassembled WGS sequence"/>
</dbReference>
<dbReference type="OrthoDB" id="9782128at2"/>
<dbReference type="PIRSF" id="PIRSF000709">
    <property type="entry name" value="6PFK_2-Ptase"/>
    <property type="match status" value="1"/>
</dbReference>
<organism evidence="3 4">
    <name type="scientific">Sphingobacterium nematocida</name>
    <dbReference type="NCBI Taxonomy" id="1513896"/>
    <lineage>
        <taxon>Bacteria</taxon>
        <taxon>Pseudomonadati</taxon>
        <taxon>Bacteroidota</taxon>
        <taxon>Sphingobacteriia</taxon>
        <taxon>Sphingobacteriales</taxon>
        <taxon>Sphingobacteriaceae</taxon>
        <taxon>Sphingobacterium</taxon>
    </lineage>
</organism>
<dbReference type="InterPro" id="IPR001345">
    <property type="entry name" value="PG/BPGM_mutase_AS"/>
</dbReference>
<dbReference type="GO" id="GO:0005737">
    <property type="term" value="C:cytoplasm"/>
    <property type="evidence" value="ECO:0007669"/>
    <property type="project" value="TreeGrafter"/>
</dbReference>
<evidence type="ECO:0000256" key="2">
    <source>
        <dbReference type="PIRSR" id="PIRSR613078-2"/>
    </source>
</evidence>
<dbReference type="InterPro" id="IPR029033">
    <property type="entry name" value="His_PPase_superfam"/>
</dbReference>
<dbReference type="Pfam" id="PF00300">
    <property type="entry name" value="His_Phos_1"/>
    <property type="match status" value="1"/>
</dbReference>
<dbReference type="PANTHER" id="PTHR48100:SF59">
    <property type="entry name" value="ADENOSYLCOBALAMIN_ALPHA-RIBAZOLE PHOSPHATASE"/>
    <property type="match status" value="1"/>
</dbReference>
<dbReference type="InterPro" id="IPR013078">
    <property type="entry name" value="His_Pase_superF_clade-1"/>
</dbReference>
<keyword evidence="4" id="KW-1185">Reference proteome</keyword>
<dbReference type="CDD" id="cd07067">
    <property type="entry name" value="HP_PGM_like"/>
    <property type="match status" value="1"/>
</dbReference>
<name>A0A1T5GUD9_9SPHI</name>
<proteinExistence type="predicted"/>
<dbReference type="SMART" id="SM00855">
    <property type="entry name" value="PGAM"/>
    <property type="match status" value="1"/>
</dbReference>
<feature type="binding site" evidence="2">
    <location>
        <position position="59"/>
    </location>
    <ligand>
        <name>substrate</name>
    </ligand>
</feature>
<accession>A0A1T5GUD9</accession>
<evidence type="ECO:0000256" key="1">
    <source>
        <dbReference type="PIRSR" id="PIRSR613078-1"/>
    </source>
</evidence>
<dbReference type="EMBL" id="FUZF01000036">
    <property type="protein sequence ID" value="SKC12006.1"/>
    <property type="molecule type" value="Genomic_DNA"/>
</dbReference>
<dbReference type="PANTHER" id="PTHR48100">
    <property type="entry name" value="BROAD-SPECIFICITY PHOSPHATASE YOR283W-RELATED"/>
    <property type="match status" value="1"/>
</dbReference>
<feature type="active site" description="Proton donor/acceptor" evidence="1">
    <location>
        <position position="81"/>
    </location>
</feature>
<reference evidence="4" key="1">
    <citation type="submission" date="2017-02" db="EMBL/GenBank/DDBJ databases">
        <authorList>
            <person name="Varghese N."/>
            <person name="Submissions S."/>
        </authorList>
    </citation>
    <scope>NUCLEOTIDE SEQUENCE [LARGE SCALE GENOMIC DNA]</scope>
    <source>
        <strain evidence="4">DSM 24091</strain>
    </source>
</reference>
<feature type="active site" description="Tele-phosphohistidine intermediate" evidence="1">
    <location>
        <position position="9"/>
    </location>
</feature>
<evidence type="ECO:0000313" key="4">
    <source>
        <dbReference type="Proteomes" id="UP000190150"/>
    </source>
</evidence>